<evidence type="ECO:0000256" key="3">
    <source>
        <dbReference type="ARBA" id="ARBA00022679"/>
    </source>
</evidence>
<reference evidence="6" key="1">
    <citation type="journal article" date="2019" name="Int. J. Syst. Evol. Microbiol.">
        <title>The Global Catalogue of Microorganisms (GCM) 10K type strain sequencing project: providing services to taxonomists for standard genome sequencing and annotation.</title>
        <authorList>
            <consortium name="The Broad Institute Genomics Platform"/>
            <consortium name="The Broad Institute Genome Sequencing Center for Infectious Disease"/>
            <person name="Wu L."/>
            <person name="Ma J."/>
        </authorList>
    </citation>
    <scope>NUCLEOTIDE SEQUENCE [LARGE SCALE GENOMIC DNA]</scope>
    <source>
        <strain evidence="6">JCM 17738</strain>
    </source>
</reference>
<dbReference type="PANTHER" id="PTHR43191">
    <property type="entry name" value="RRNA METHYLTRANSFERASE 3"/>
    <property type="match status" value="1"/>
</dbReference>
<evidence type="ECO:0000313" key="6">
    <source>
        <dbReference type="Proteomes" id="UP001500390"/>
    </source>
</evidence>
<dbReference type="SUPFAM" id="SSF55315">
    <property type="entry name" value="L30e-like"/>
    <property type="match status" value="1"/>
</dbReference>
<dbReference type="InterPro" id="IPR029028">
    <property type="entry name" value="Alpha/beta_knot_MTases"/>
</dbReference>
<accession>A0ABP8K4B4</accession>
<keyword evidence="3" id="KW-0808">Transferase</keyword>
<evidence type="ECO:0000256" key="2">
    <source>
        <dbReference type="ARBA" id="ARBA00022603"/>
    </source>
</evidence>
<evidence type="ECO:0000256" key="1">
    <source>
        <dbReference type="ARBA" id="ARBA00007228"/>
    </source>
</evidence>
<dbReference type="CDD" id="cd18095">
    <property type="entry name" value="SpoU-like_rRNA-MTase"/>
    <property type="match status" value="1"/>
</dbReference>
<dbReference type="InterPro" id="IPR053888">
    <property type="entry name" value="MRM3-like_sub_bind"/>
</dbReference>
<dbReference type="SMART" id="SM00967">
    <property type="entry name" value="SpoU_sub_bind"/>
    <property type="match status" value="1"/>
</dbReference>
<sequence>MLTNPRAERVRSVRALSKRSVRERTGRFAVEGPQGVREAVRYAAARVRDVYVTSEALERYALDIVEPARAANLWVHEVSAEVLAAMAETDAPQGVLAVVDTVDGARAGADAAGPAAALAAVLDTHPRLLVLLTNVRDPGNAGTVIRGADAAGADAVLVSSASVDVHSSKVVRSTAGSLFHLPVVTGLDVEVTLETLRAHGIRTLAADGAGSTLLPDADLTAPHCWVMGNEAWGLPDEVRDACDDVVRVPIHGRAESLNLAMAATVCLYASAGQRPQRGGVTPAGYRA</sequence>
<keyword evidence="6" id="KW-1185">Reference proteome</keyword>
<dbReference type="GO" id="GO:0008168">
    <property type="term" value="F:methyltransferase activity"/>
    <property type="evidence" value="ECO:0007669"/>
    <property type="project" value="UniProtKB-KW"/>
</dbReference>
<comment type="similarity">
    <text evidence="1">Belongs to the class IV-like SAM-binding methyltransferase superfamily. RNA methyltransferase TrmH family.</text>
</comment>
<dbReference type="InterPro" id="IPR029026">
    <property type="entry name" value="tRNA_m1G_MTases_N"/>
</dbReference>
<comment type="caution">
    <text evidence="5">The sequence shown here is derived from an EMBL/GenBank/DDBJ whole genome shotgun (WGS) entry which is preliminary data.</text>
</comment>
<keyword evidence="2 5" id="KW-0489">Methyltransferase</keyword>
<dbReference type="GO" id="GO:0032259">
    <property type="term" value="P:methylation"/>
    <property type="evidence" value="ECO:0007669"/>
    <property type="project" value="UniProtKB-KW"/>
</dbReference>
<dbReference type="InterPro" id="IPR029064">
    <property type="entry name" value="Ribosomal_eL30-like_sf"/>
</dbReference>
<dbReference type="Pfam" id="PF22435">
    <property type="entry name" value="MRM3-like_sub_bind"/>
    <property type="match status" value="1"/>
</dbReference>
<feature type="domain" description="RNA 2-O ribose methyltransferase substrate binding" evidence="4">
    <location>
        <begin position="29"/>
        <end position="105"/>
    </location>
</feature>
<dbReference type="InterPro" id="IPR013123">
    <property type="entry name" value="SpoU_subst-bd"/>
</dbReference>
<protein>
    <submittedName>
        <fullName evidence="5">RNA methyltransferase</fullName>
    </submittedName>
</protein>
<name>A0ABP8K4B4_9MICO</name>
<proteinExistence type="inferred from homology"/>
<dbReference type="Gene3D" id="3.30.1330.30">
    <property type="match status" value="1"/>
</dbReference>
<dbReference type="Pfam" id="PF00588">
    <property type="entry name" value="SpoU_methylase"/>
    <property type="match status" value="1"/>
</dbReference>
<dbReference type="RefSeq" id="WP_159898830.1">
    <property type="nucleotide sequence ID" value="NZ_BAABFX010000037.1"/>
</dbReference>
<dbReference type="InterPro" id="IPR051259">
    <property type="entry name" value="rRNA_Methyltransferase"/>
</dbReference>
<organism evidence="5 6">
    <name type="scientific">Ornithinibacter aureus</name>
    <dbReference type="NCBI Taxonomy" id="622664"/>
    <lineage>
        <taxon>Bacteria</taxon>
        <taxon>Bacillati</taxon>
        <taxon>Actinomycetota</taxon>
        <taxon>Actinomycetes</taxon>
        <taxon>Micrococcales</taxon>
        <taxon>Intrasporangiaceae</taxon>
        <taxon>Ornithinibacter</taxon>
    </lineage>
</organism>
<evidence type="ECO:0000259" key="4">
    <source>
        <dbReference type="SMART" id="SM00967"/>
    </source>
</evidence>
<dbReference type="EMBL" id="BAABFX010000037">
    <property type="protein sequence ID" value="GAA4400119.1"/>
    <property type="molecule type" value="Genomic_DNA"/>
</dbReference>
<evidence type="ECO:0000313" key="5">
    <source>
        <dbReference type="EMBL" id="GAA4400119.1"/>
    </source>
</evidence>
<dbReference type="InterPro" id="IPR001537">
    <property type="entry name" value="SpoU_MeTrfase"/>
</dbReference>
<gene>
    <name evidence="5" type="ORF">GCM10023153_27280</name>
</gene>
<dbReference type="Gene3D" id="3.40.1280.10">
    <property type="match status" value="1"/>
</dbReference>
<dbReference type="SUPFAM" id="SSF75217">
    <property type="entry name" value="alpha/beta knot"/>
    <property type="match status" value="1"/>
</dbReference>
<dbReference type="PANTHER" id="PTHR43191:SF2">
    <property type="entry name" value="RRNA METHYLTRANSFERASE 3, MITOCHONDRIAL"/>
    <property type="match status" value="1"/>
</dbReference>
<dbReference type="Proteomes" id="UP001500390">
    <property type="component" value="Unassembled WGS sequence"/>
</dbReference>